<gene>
    <name evidence="1" type="ORF">EGO53_11685</name>
</gene>
<evidence type="ECO:0000313" key="2">
    <source>
        <dbReference type="Proteomes" id="UP000317572"/>
    </source>
</evidence>
<reference evidence="1 2" key="1">
    <citation type="submission" date="2018-11" db="EMBL/GenBank/DDBJ databases">
        <title>The first complete genome of Serratia liquefaciens isolated from metalophyte plant revel distinctness adaptive mechanisms in an extreme habitat.</title>
        <authorList>
            <person name="Caneschi W.L."/>
            <person name="Sanchez A.B."/>
            <person name="Felestrino E.B."/>
            <person name="Assis R.A.B."/>
            <person name="Lemes C.G.C."/>
            <person name="Cordeiro I.F."/>
            <person name="Fonseca N.P."/>
            <person name="Villa M."/>
            <person name="Vieira I.T."/>
            <person name="Moraes L.A."/>
            <person name="Kamino L.H.Y."/>
            <person name="do Carmo F."/>
            <person name="Garcia C.M."/>
            <person name="Almeida N.F."/>
            <person name="Silva R.S."/>
            <person name="Ferro J.A."/>
            <person name="Ferro M.I.T."/>
            <person name="Varani A.M."/>
            <person name="Ferreira R.M."/>
            <person name="dos Santos V.L."/>
            <person name="Silva U.C."/>
            <person name="Setubal J.C."/>
            <person name="Moreira L.M."/>
        </authorList>
    </citation>
    <scope>NUCLEOTIDE SEQUENCE [LARGE SCALE GENOMIC DNA]</scope>
    <source>
        <strain evidence="1 2">FG3</strain>
    </source>
</reference>
<dbReference type="RefSeq" id="WP_142815346.1">
    <property type="nucleotide sequence ID" value="NZ_CP033893.1"/>
</dbReference>
<accession>A0A515CW69</accession>
<dbReference type="AlphaFoldDB" id="A0A515CW69"/>
<protein>
    <submittedName>
        <fullName evidence="1">Morphogenetic protein</fullName>
    </submittedName>
</protein>
<organism evidence="1 2">
    <name type="scientific">Serratia liquefaciens</name>
    <dbReference type="NCBI Taxonomy" id="614"/>
    <lineage>
        <taxon>Bacteria</taxon>
        <taxon>Pseudomonadati</taxon>
        <taxon>Pseudomonadota</taxon>
        <taxon>Gammaproteobacteria</taxon>
        <taxon>Enterobacterales</taxon>
        <taxon>Yersiniaceae</taxon>
        <taxon>Serratia</taxon>
    </lineage>
</organism>
<dbReference type="Proteomes" id="UP000317572">
    <property type="component" value="Chromosome"/>
</dbReference>
<sequence length="234" mass="27322">MKERPLIFNGDMVRAILDGRKTQTRRAISDRHLHLIDVASQVGECYPLKSGIDHANSQSYYREHCPFGKVGDRLWVREAYQGPLFNFEQMDAYLKDTSKFERQEFCEYRADGGNTPEYYDADDNLRYGWKPSIHMPRWASRILLEITAVRVERLNDISEEDAKAEGVRAIENNFGNGPAYCDYMLPNLDDAAEWYNRASDSFKSLWKSIYGAENWSANPWVWVIEFRRVEVERG</sequence>
<dbReference type="EMBL" id="CP033893">
    <property type="protein sequence ID" value="QDL32412.1"/>
    <property type="molecule type" value="Genomic_DNA"/>
</dbReference>
<name>A0A515CW69_SERLI</name>
<proteinExistence type="predicted"/>
<evidence type="ECO:0000313" key="1">
    <source>
        <dbReference type="EMBL" id="QDL32412.1"/>
    </source>
</evidence>